<organism evidence="2 3">
    <name type="scientific">Piromyces finnis</name>
    <dbReference type="NCBI Taxonomy" id="1754191"/>
    <lineage>
        <taxon>Eukaryota</taxon>
        <taxon>Fungi</taxon>
        <taxon>Fungi incertae sedis</taxon>
        <taxon>Chytridiomycota</taxon>
        <taxon>Chytridiomycota incertae sedis</taxon>
        <taxon>Neocallimastigomycetes</taxon>
        <taxon>Neocallimastigales</taxon>
        <taxon>Neocallimastigaceae</taxon>
        <taxon>Piromyces</taxon>
    </lineage>
</organism>
<sequence length="953" mass="105103">MPEKPPLLPSQPPMPNESMNILNSPYMNSPKQMNYKTPPTIFQSLPFSQPTSGPGILQSPVQVPLQFPQQYPSLQGQIPLPMQMTSQCAPLAMNSPTLGLATPLAIQPISLPPSTLPNPPLYMFNNEGIMNPELLVSPYIVANNNPNSVANAPMDGYALQPQSYPNPNLSLTVNEAPQSSTKLKPINDDSLEKKLLDFLNNKTNSSEETPEPDQPMQGKVLDGKDILRMLNSGQVSNEYNSNENNIQGQINKENELKSNVNENGMEVNNVNQNSANQEDIPSSNQMLLKLLNENTDDKGEYAKKYSDNNYNEKQQYILGLFNTDNQDKAPITSSPSMNTNQQIQKLFEMQSSGMLNKTNDLVNQPSSKNLDQSKEALLNMFTINEKARLIQQQSQPNTLSESSVSLLEMLNKSSVSTNDLHSPQKKLLKSPILSANYDDMKLNMNNPNSIPNNMDNSIPSIPNMNYSKQSEYKEKGHGSGMNSGNNSNNNSNSNISSLLMNMLNISSKPSSPVSSPIKIQKVEQQVNTNKSIINNRSNESSMQLLEKLNETQFSSSTKNIDENENLVVNKESSQALLSMLNINTAGSQTEIKNEQKNALMNENKLEINSNEKIVKEGSSSNPVVDQAMNSLLLSVCNKSKEDGKTSNNSNSDFVQILKSSSAMNKNNNNNNQDLKVQSQQFKPIDFNALYQNVQGNTNLAPPLNASVITQSPTFTEFSMDSIDTTSIFHFNNDFIKNQRKLKMNEDSKRMMNLLKVNNNNDTNQMTKSATIKDPKNPLLDVLKQGTSPINVPTNVPINEPNNLFTNNNNDNNKNLMNTDSAPSSNALNLLSLLNTQSSNTILTTPPSSSEQNNTMKNPNNSTMNNSSIAQNPLLALINGSANINTMNTNITSMNNNNNIVPTGVSISVQDLFNSVGSNVSNMTMNNTIPPNQTINNPINANLEINNLMSYFKA</sequence>
<name>A0A1Y1V953_9FUNG</name>
<feature type="compositionally biased region" description="Pro residues" evidence="1">
    <location>
        <begin position="1"/>
        <end position="15"/>
    </location>
</feature>
<dbReference type="EMBL" id="MCFH01000023">
    <property type="protein sequence ID" value="ORX49713.1"/>
    <property type="molecule type" value="Genomic_DNA"/>
</dbReference>
<proteinExistence type="predicted"/>
<evidence type="ECO:0000313" key="2">
    <source>
        <dbReference type="EMBL" id="ORX49713.1"/>
    </source>
</evidence>
<feature type="region of interest" description="Disordered" evidence="1">
    <location>
        <begin position="1"/>
        <end position="22"/>
    </location>
</feature>
<feature type="compositionally biased region" description="Low complexity" evidence="1">
    <location>
        <begin position="480"/>
        <end position="495"/>
    </location>
</feature>
<evidence type="ECO:0000256" key="1">
    <source>
        <dbReference type="SAM" id="MobiDB-lite"/>
    </source>
</evidence>
<dbReference type="AlphaFoldDB" id="A0A1Y1V953"/>
<dbReference type="STRING" id="1754191.A0A1Y1V953"/>
<comment type="caution">
    <text evidence="2">The sequence shown here is derived from an EMBL/GenBank/DDBJ whole genome shotgun (WGS) entry which is preliminary data.</text>
</comment>
<dbReference type="OrthoDB" id="10689153at2759"/>
<reference evidence="2 3" key="2">
    <citation type="submission" date="2016-08" db="EMBL/GenBank/DDBJ databases">
        <title>Pervasive Adenine N6-methylation of Active Genes in Fungi.</title>
        <authorList>
            <consortium name="DOE Joint Genome Institute"/>
            <person name="Mondo S.J."/>
            <person name="Dannebaum R.O."/>
            <person name="Kuo R.C."/>
            <person name="Labutti K."/>
            <person name="Haridas S."/>
            <person name="Kuo A."/>
            <person name="Salamov A."/>
            <person name="Ahrendt S.R."/>
            <person name="Lipzen A."/>
            <person name="Sullivan W."/>
            <person name="Andreopoulos W.B."/>
            <person name="Clum A."/>
            <person name="Lindquist E."/>
            <person name="Daum C."/>
            <person name="Ramamoorthy G.K."/>
            <person name="Gryganskyi A."/>
            <person name="Culley D."/>
            <person name="Magnuson J.K."/>
            <person name="James T.Y."/>
            <person name="O'Malley M.A."/>
            <person name="Stajich J.E."/>
            <person name="Spatafora J.W."/>
            <person name="Visel A."/>
            <person name="Grigoriev I.V."/>
        </authorList>
    </citation>
    <scope>NUCLEOTIDE SEQUENCE [LARGE SCALE GENOMIC DNA]</scope>
    <source>
        <strain evidence="3">finn</strain>
    </source>
</reference>
<evidence type="ECO:0000313" key="3">
    <source>
        <dbReference type="Proteomes" id="UP000193719"/>
    </source>
</evidence>
<accession>A0A1Y1V953</accession>
<feature type="region of interest" description="Disordered" evidence="1">
    <location>
        <begin position="470"/>
        <end position="495"/>
    </location>
</feature>
<keyword evidence="3" id="KW-1185">Reference proteome</keyword>
<reference evidence="2 3" key="1">
    <citation type="submission" date="2016-08" db="EMBL/GenBank/DDBJ databases">
        <title>Genomes of anaerobic fungi encode conserved fungal cellulosomes for biomass hydrolysis.</title>
        <authorList>
            <consortium name="DOE Joint Genome Institute"/>
            <person name="Haitjema C.H."/>
            <person name="Gilmore S.P."/>
            <person name="Henske J.K."/>
            <person name="Solomon K.V."/>
            <person name="De Groot R."/>
            <person name="Kuo A."/>
            <person name="Mondo S.J."/>
            <person name="Salamov A.A."/>
            <person name="Labutti K."/>
            <person name="Zhao Z."/>
            <person name="Chiniquy J."/>
            <person name="Barry K."/>
            <person name="Brewer H.M."/>
            <person name="Purvine S.O."/>
            <person name="Wright A.T."/>
            <person name="Boxma B."/>
            <person name="Van Alen T."/>
            <person name="Hackstein J.H."/>
            <person name="Baker S.E."/>
            <person name="Grigoriev I.V."/>
            <person name="O'Malley M.A."/>
        </authorList>
    </citation>
    <scope>NUCLEOTIDE SEQUENCE [LARGE SCALE GENOMIC DNA]</scope>
    <source>
        <strain evidence="3">finn</strain>
    </source>
</reference>
<gene>
    <name evidence="2" type="ORF">BCR36DRAFT_65571</name>
</gene>
<protein>
    <submittedName>
        <fullName evidence="2">Uncharacterized protein</fullName>
    </submittedName>
</protein>
<dbReference type="Proteomes" id="UP000193719">
    <property type="component" value="Unassembled WGS sequence"/>
</dbReference>